<gene>
    <name evidence="2" type="ORF">PACLA_8A032757</name>
</gene>
<accession>A0A6S7JC87</accession>
<feature type="compositionally biased region" description="Polar residues" evidence="1">
    <location>
        <begin position="32"/>
        <end position="55"/>
    </location>
</feature>
<evidence type="ECO:0000256" key="1">
    <source>
        <dbReference type="SAM" id="MobiDB-lite"/>
    </source>
</evidence>
<evidence type="ECO:0000313" key="3">
    <source>
        <dbReference type="Proteomes" id="UP001152795"/>
    </source>
</evidence>
<evidence type="ECO:0000313" key="2">
    <source>
        <dbReference type="EMBL" id="CAB4029895.1"/>
    </source>
</evidence>
<comment type="caution">
    <text evidence="2">The sequence shown here is derived from an EMBL/GenBank/DDBJ whole genome shotgun (WGS) entry which is preliminary data.</text>
</comment>
<feature type="compositionally biased region" description="Polar residues" evidence="1">
    <location>
        <begin position="1"/>
        <end position="15"/>
    </location>
</feature>
<dbReference type="PROSITE" id="PS51038">
    <property type="entry name" value="BAH"/>
    <property type="match status" value="1"/>
</dbReference>
<dbReference type="EMBL" id="CACRXK020016481">
    <property type="protein sequence ID" value="CAB4029895.1"/>
    <property type="molecule type" value="Genomic_DNA"/>
</dbReference>
<reference evidence="2" key="1">
    <citation type="submission" date="2020-04" db="EMBL/GenBank/DDBJ databases">
        <authorList>
            <person name="Alioto T."/>
            <person name="Alioto T."/>
            <person name="Gomez Garrido J."/>
        </authorList>
    </citation>
    <scope>NUCLEOTIDE SEQUENCE</scope>
    <source>
        <strain evidence="2">A484AB</strain>
    </source>
</reference>
<sequence>MATTVNKSPSGVQTRYTRHSRAPHLEDDPQIVTRNSTTRSQASEHPNDAMMSTANKAPGNASYLRPRRALEHLHSTYETCDYRENNDDVMSYQNEEDVTLMDNQCDMVINGENGGLDMDNIGTEDNSKGRSGKQLKTMVNRLAPTPGFVDKNSLPVPSDLMTRNRVRRVASLNAGAKVSLFFKPSSPLAGRSMTDITTHSKKVHEEDEYEDFMDEDYTVKPRGRPRLACISTNNSNFLRSPELLNEAAHVFHENTHELHSENSVTVKNLHDSSASLKRFQDADEELYEVKRPKLDGGFMRHKYEQNGDYNTIITDRRIVKGKEVVDVGLQVKIPKNKLGKNHDSIQCTCRSSTLMDIPVKSYVSTYANGTLVSIPITKTHRLTPQVPEKPLPELAQGDLANRSKRVAGLNSRAMLNAILSDERQLPTVQNVTKPARKLQQKKSYYEHGLSNTVPSKLKIPKITFAATSTSNFGGRKMVGNQKASLWSKSGLVSHDGPKRTNGWFYLGSPIIKPYHYNDAKVMRKYYIGIKRNDEVIYVRDSVLLKSGPRRKDLPFVARVSGFWEEDDGPHAGEMMMSVLWYYRPEQTEMGMQPHIHGE</sequence>
<dbReference type="GO" id="GO:0003682">
    <property type="term" value="F:chromatin binding"/>
    <property type="evidence" value="ECO:0007669"/>
    <property type="project" value="InterPro"/>
</dbReference>
<dbReference type="AlphaFoldDB" id="A0A6S7JC87"/>
<feature type="non-terminal residue" evidence="2">
    <location>
        <position position="598"/>
    </location>
</feature>
<dbReference type="InterPro" id="IPR001025">
    <property type="entry name" value="BAH_dom"/>
</dbReference>
<name>A0A6S7JC87_PARCT</name>
<proteinExistence type="predicted"/>
<dbReference type="GO" id="GO:0045892">
    <property type="term" value="P:negative regulation of DNA-templated transcription"/>
    <property type="evidence" value="ECO:0007669"/>
    <property type="project" value="TreeGrafter"/>
</dbReference>
<keyword evidence="3" id="KW-1185">Reference proteome</keyword>
<dbReference type="GO" id="GO:0005677">
    <property type="term" value="C:chromatin silencing complex"/>
    <property type="evidence" value="ECO:0007669"/>
    <property type="project" value="TreeGrafter"/>
</dbReference>
<dbReference type="PANTHER" id="PTHR46576">
    <property type="entry name" value="BROMO ADJACENT HOMOLOGY DOMAIN-CONTAINING 1 PROTEIN"/>
    <property type="match status" value="1"/>
</dbReference>
<dbReference type="Gene3D" id="2.30.30.490">
    <property type="match status" value="1"/>
</dbReference>
<dbReference type="OrthoDB" id="1922186at2759"/>
<dbReference type="GO" id="GO:0000976">
    <property type="term" value="F:transcription cis-regulatory region binding"/>
    <property type="evidence" value="ECO:0007669"/>
    <property type="project" value="TreeGrafter"/>
</dbReference>
<dbReference type="InterPro" id="IPR043151">
    <property type="entry name" value="BAH_sf"/>
</dbReference>
<protein>
    <submittedName>
        <fullName evidence="2">Bromo adjacent homology domain-containing 1</fullName>
    </submittedName>
</protein>
<dbReference type="PANTHER" id="PTHR46576:SF1">
    <property type="entry name" value="BROMO ADJACENT HOMOLOGY DOMAIN-CONTAINING 1 PROTEIN"/>
    <property type="match status" value="1"/>
</dbReference>
<feature type="region of interest" description="Disordered" evidence="1">
    <location>
        <begin position="1"/>
        <end position="60"/>
    </location>
</feature>
<dbReference type="InterPro" id="IPR053032">
    <property type="entry name" value="BAH_domain-containing"/>
</dbReference>
<organism evidence="2 3">
    <name type="scientific">Paramuricea clavata</name>
    <name type="common">Red gorgonian</name>
    <name type="synonym">Violescent sea-whip</name>
    <dbReference type="NCBI Taxonomy" id="317549"/>
    <lineage>
        <taxon>Eukaryota</taxon>
        <taxon>Metazoa</taxon>
        <taxon>Cnidaria</taxon>
        <taxon>Anthozoa</taxon>
        <taxon>Octocorallia</taxon>
        <taxon>Malacalcyonacea</taxon>
        <taxon>Plexauridae</taxon>
        <taxon>Paramuricea</taxon>
    </lineage>
</organism>
<dbReference type="Proteomes" id="UP001152795">
    <property type="component" value="Unassembled WGS sequence"/>
</dbReference>
<dbReference type="GO" id="GO:0031507">
    <property type="term" value="P:heterochromatin formation"/>
    <property type="evidence" value="ECO:0007669"/>
    <property type="project" value="TreeGrafter"/>
</dbReference>